<dbReference type="InterPro" id="IPR037794">
    <property type="entry name" value="TAF12"/>
</dbReference>
<keyword evidence="5" id="KW-0804">Transcription</keyword>
<evidence type="ECO:0000256" key="4">
    <source>
        <dbReference type="ARBA" id="ARBA00023015"/>
    </source>
</evidence>
<dbReference type="Proteomes" id="UP000663879">
    <property type="component" value="Unassembled WGS sequence"/>
</dbReference>
<dbReference type="InterPro" id="IPR003228">
    <property type="entry name" value="TFIID_TAF12_dom"/>
</dbReference>
<evidence type="ECO:0000256" key="7">
    <source>
        <dbReference type="SAM" id="MobiDB-lite"/>
    </source>
</evidence>
<comment type="similarity">
    <text evidence="2">Belongs to the TAF12 family.</text>
</comment>
<organism evidence="9 10">
    <name type="scientific">Brachionus calyciflorus</name>
    <dbReference type="NCBI Taxonomy" id="104777"/>
    <lineage>
        <taxon>Eukaryota</taxon>
        <taxon>Metazoa</taxon>
        <taxon>Spiralia</taxon>
        <taxon>Gnathifera</taxon>
        <taxon>Rotifera</taxon>
        <taxon>Eurotatoria</taxon>
        <taxon>Monogononta</taxon>
        <taxon>Pseudotrocha</taxon>
        <taxon>Ploima</taxon>
        <taxon>Brachionidae</taxon>
        <taxon>Brachionus</taxon>
    </lineage>
</organism>
<comment type="caution">
    <text evidence="9">The sequence shown here is derived from an EMBL/GenBank/DDBJ whole genome shotgun (WGS) entry which is preliminary data.</text>
</comment>
<dbReference type="GO" id="GO:0005669">
    <property type="term" value="C:transcription factor TFIID complex"/>
    <property type="evidence" value="ECO:0007669"/>
    <property type="project" value="InterPro"/>
</dbReference>
<dbReference type="EMBL" id="CAJNOC010000631">
    <property type="protein sequence ID" value="CAF0784943.1"/>
    <property type="molecule type" value="Genomic_DNA"/>
</dbReference>
<dbReference type="OrthoDB" id="2193432at2759"/>
<feature type="domain" description="Transcription initiation factor TFIID subunit 12" evidence="8">
    <location>
        <begin position="74"/>
        <end position="140"/>
    </location>
</feature>
<evidence type="ECO:0000256" key="3">
    <source>
        <dbReference type="ARBA" id="ARBA00017484"/>
    </source>
</evidence>
<dbReference type="GO" id="GO:0017025">
    <property type="term" value="F:TBP-class protein binding"/>
    <property type="evidence" value="ECO:0007669"/>
    <property type="project" value="TreeGrafter"/>
</dbReference>
<dbReference type="AlphaFoldDB" id="A0A813RRP1"/>
<dbReference type="GO" id="GO:0003677">
    <property type="term" value="F:DNA binding"/>
    <property type="evidence" value="ECO:0007669"/>
    <property type="project" value="TreeGrafter"/>
</dbReference>
<comment type="subcellular location">
    <subcellularLocation>
        <location evidence="1">Nucleus</location>
    </subcellularLocation>
</comment>
<reference evidence="9" key="1">
    <citation type="submission" date="2021-02" db="EMBL/GenBank/DDBJ databases">
        <authorList>
            <person name="Nowell W R."/>
        </authorList>
    </citation>
    <scope>NUCLEOTIDE SEQUENCE</scope>
    <source>
        <strain evidence="9">Ploen Becks lab</strain>
    </source>
</reference>
<dbReference type="Gene3D" id="1.10.20.10">
    <property type="entry name" value="Histone, subunit A"/>
    <property type="match status" value="1"/>
</dbReference>
<name>A0A813RRP1_9BILA</name>
<dbReference type="InterPro" id="IPR009072">
    <property type="entry name" value="Histone-fold"/>
</dbReference>
<dbReference type="FunFam" id="1.10.20.10:FF:000011">
    <property type="entry name" value="Transcription initiation factor TFIID subunit 12"/>
    <property type="match status" value="1"/>
</dbReference>
<gene>
    <name evidence="9" type="ORF">OXX778_LOCUS5663</name>
</gene>
<evidence type="ECO:0000256" key="2">
    <source>
        <dbReference type="ARBA" id="ARBA00007530"/>
    </source>
</evidence>
<dbReference type="GO" id="GO:0000124">
    <property type="term" value="C:SAGA complex"/>
    <property type="evidence" value="ECO:0007669"/>
    <property type="project" value="InterPro"/>
</dbReference>
<dbReference type="CDD" id="cd07981">
    <property type="entry name" value="HFD_TAF12"/>
    <property type="match status" value="1"/>
</dbReference>
<keyword evidence="10" id="KW-1185">Reference proteome</keyword>
<feature type="compositionally biased region" description="Basic and acidic residues" evidence="7">
    <location>
        <begin position="174"/>
        <end position="184"/>
    </location>
</feature>
<protein>
    <recommendedName>
        <fullName evidence="3">Transcription initiation factor TFIID subunit 12</fullName>
    </recommendedName>
</protein>
<evidence type="ECO:0000313" key="9">
    <source>
        <dbReference type="EMBL" id="CAF0784943.1"/>
    </source>
</evidence>
<evidence type="ECO:0000313" key="10">
    <source>
        <dbReference type="Proteomes" id="UP000663879"/>
    </source>
</evidence>
<evidence type="ECO:0000256" key="1">
    <source>
        <dbReference type="ARBA" id="ARBA00004123"/>
    </source>
</evidence>
<sequence>MASQQFIPPKQPVPQTNIAIVKEKLRELGNGPYTPEQQKQKDMLLNVLASHNVHVGADTSTSQSTSSQSQVLDKRALQELVKEVDPTEQLDEDVEDMLLQVADDFIENIINTSCQLAKHRKSNILEAKDVQFHLERNFNIWIPGFSTDELKPFKKSYASEAHKQRLQLIKKSAKPADSKDKNKD</sequence>
<accession>A0A813RRP1</accession>
<evidence type="ECO:0000256" key="6">
    <source>
        <dbReference type="ARBA" id="ARBA00023242"/>
    </source>
</evidence>
<dbReference type="GO" id="GO:0046982">
    <property type="term" value="F:protein heterodimerization activity"/>
    <property type="evidence" value="ECO:0007669"/>
    <property type="project" value="InterPro"/>
</dbReference>
<dbReference type="GO" id="GO:0051123">
    <property type="term" value="P:RNA polymerase II preinitiation complex assembly"/>
    <property type="evidence" value="ECO:0007669"/>
    <property type="project" value="TreeGrafter"/>
</dbReference>
<dbReference type="PANTHER" id="PTHR12264">
    <property type="entry name" value="TRANSCRIPTION INITIATION FACTOR TFIID SUBUNIT 12"/>
    <property type="match status" value="1"/>
</dbReference>
<keyword evidence="4" id="KW-0805">Transcription regulation</keyword>
<feature type="region of interest" description="Disordered" evidence="7">
    <location>
        <begin position="165"/>
        <end position="184"/>
    </location>
</feature>
<dbReference type="PANTHER" id="PTHR12264:SF21">
    <property type="entry name" value="TRANSCRIPTION INITIATION FACTOR TFIID SUBUNIT 12"/>
    <property type="match status" value="1"/>
</dbReference>
<evidence type="ECO:0000259" key="8">
    <source>
        <dbReference type="Pfam" id="PF03847"/>
    </source>
</evidence>
<dbReference type="Pfam" id="PF03847">
    <property type="entry name" value="TFIID_20kDa"/>
    <property type="match status" value="1"/>
</dbReference>
<keyword evidence="6" id="KW-0539">Nucleus</keyword>
<dbReference type="SUPFAM" id="SSF47113">
    <property type="entry name" value="Histone-fold"/>
    <property type="match status" value="1"/>
</dbReference>
<proteinExistence type="inferred from homology"/>
<evidence type="ECO:0000256" key="5">
    <source>
        <dbReference type="ARBA" id="ARBA00023163"/>
    </source>
</evidence>